<dbReference type="Gene3D" id="3.10.450.50">
    <property type="match status" value="1"/>
</dbReference>
<dbReference type="Proteomes" id="UP000463951">
    <property type="component" value="Chromosome"/>
</dbReference>
<evidence type="ECO:0000313" key="1">
    <source>
        <dbReference type="EMBL" id="BBJ47211.1"/>
    </source>
</evidence>
<proteinExistence type="predicted"/>
<dbReference type="SUPFAM" id="SSF54427">
    <property type="entry name" value="NTF2-like"/>
    <property type="match status" value="1"/>
</dbReference>
<protein>
    <recommendedName>
        <fullName evidence="3">Ester cyclase</fullName>
    </recommendedName>
</protein>
<evidence type="ECO:0000313" key="2">
    <source>
        <dbReference type="Proteomes" id="UP000463951"/>
    </source>
</evidence>
<dbReference type="InterPro" id="IPR009959">
    <property type="entry name" value="Cyclase_SnoaL-like"/>
</dbReference>
<accession>A0A499VCG2</accession>
<reference evidence="1 2" key="1">
    <citation type="journal article" date="2020" name="Int. J. Syst. Evol. Microbiol.">
        <title>Reclassification of Streptomyces castelarensis and Streptomyces sporoclivatus as later heterotypic synonyms of Streptomyces antimycoticus.</title>
        <authorList>
            <person name="Komaki H."/>
            <person name="Tamura T."/>
        </authorList>
    </citation>
    <scope>NUCLEOTIDE SEQUENCE [LARGE SCALE GENOMIC DNA]</scope>
    <source>
        <strain evidence="1 2">NBRC 100767</strain>
    </source>
</reference>
<sequence length="206" mass="21769">MIFRKAHEALSAPATTSASTRGRKVIGAMTGFAVAATLTAVAVPASAQNQGSHGAASSGQATRHYLSPLQVTSAFYASYNGDLAAGFDRYISKNLVLHGFNGPENREDWLKGDLNIKAGLTGFTMTVLDQIVEGDKVVTRWSLGGVHTGTVFGIPASGREVRLSGISIDRVIHGQSVEHWSEGNFGRFLDELRSETPPETAAPGAK</sequence>
<name>A0A499VCG2_9ACTN</name>
<gene>
    <name evidence="1" type="ORF">SSPO_099290</name>
</gene>
<dbReference type="AlphaFoldDB" id="A0A499VCG2"/>
<dbReference type="InterPro" id="IPR032710">
    <property type="entry name" value="NTF2-like_dom_sf"/>
</dbReference>
<organism evidence="1 2">
    <name type="scientific">Streptomyces antimycoticus</name>
    <dbReference type="NCBI Taxonomy" id="68175"/>
    <lineage>
        <taxon>Bacteria</taxon>
        <taxon>Bacillati</taxon>
        <taxon>Actinomycetota</taxon>
        <taxon>Actinomycetes</taxon>
        <taxon>Kitasatosporales</taxon>
        <taxon>Streptomycetaceae</taxon>
        <taxon>Streptomyces</taxon>
        <taxon>Streptomyces violaceusniger group</taxon>
    </lineage>
</organism>
<evidence type="ECO:0008006" key="3">
    <source>
        <dbReference type="Google" id="ProtNLM"/>
    </source>
</evidence>
<dbReference type="EMBL" id="AP019620">
    <property type="protein sequence ID" value="BBJ47211.1"/>
    <property type="molecule type" value="Genomic_DNA"/>
</dbReference>
<dbReference type="GO" id="GO:0030638">
    <property type="term" value="P:polyketide metabolic process"/>
    <property type="evidence" value="ECO:0007669"/>
    <property type="project" value="InterPro"/>
</dbReference>
<dbReference type="Pfam" id="PF07366">
    <property type="entry name" value="SnoaL"/>
    <property type="match status" value="1"/>
</dbReference>